<accession>A0A917F7J0</accession>
<feature type="domain" description="FecR protein" evidence="3">
    <location>
        <begin position="122"/>
        <end position="213"/>
    </location>
</feature>
<dbReference type="Pfam" id="PF04773">
    <property type="entry name" value="FecR"/>
    <property type="match status" value="1"/>
</dbReference>
<dbReference type="InterPro" id="IPR012373">
    <property type="entry name" value="Ferrdict_sens_TM"/>
</dbReference>
<evidence type="ECO:0000256" key="1">
    <source>
        <dbReference type="SAM" id="MobiDB-lite"/>
    </source>
</evidence>
<evidence type="ECO:0000313" key="5">
    <source>
        <dbReference type="EMBL" id="GGF53470.1"/>
    </source>
</evidence>
<evidence type="ECO:0000313" key="6">
    <source>
        <dbReference type="Proteomes" id="UP000606044"/>
    </source>
</evidence>
<feature type="region of interest" description="Disordered" evidence="1">
    <location>
        <begin position="1"/>
        <end position="26"/>
    </location>
</feature>
<dbReference type="PANTHER" id="PTHR30273">
    <property type="entry name" value="PERIPLASMIC SIGNAL SENSOR AND SIGMA FACTOR ACTIVATOR FECR-RELATED"/>
    <property type="match status" value="1"/>
</dbReference>
<keyword evidence="2" id="KW-0812">Transmembrane</keyword>
<name>A0A917F7J0_9HYPH</name>
<feature type="compositionally biased region" description="Pro residues" evidence="1">
    <location>
        <begin position="1"/>
        <end position="13"/>
    </location>
</feature>
<comment type="caution">
    <text evidence="5">The sequence shown here is derived from an EMBL/GenBank/DDBJ whole genome shotgun (WGS) entry which is preliminary data.</text>
</comment>
<reference evidence="5" key="1">
    <citation type="journal article" date="2014" name="Int. J. Syst. Evol. Microbiol.">
        <title>Complete genome sequence of Corynebacterium casei LMG S-19264T (=DSM 44701T), isolated from a smear-ripened cheese.</title>
        <authorList>
            <consortium name="US DOE Joint Genome Institute (JGI-PGF)"/>
            <person name="Walter F."/>
            <person name="Albersmeier A."/>
            <person name="Kalinowski J."/>
            <person name="Ruckert C."/>
        </authorList>
    </citation>
    <scope>NUCLEOTIDE SEQUENCE</scope>
    <source>
        <strain evidence="5">CCM 7897</strain>
    </source>
</reference>
<feature type="domain" description="FecR N-terminal" evidence="4">
    <location>
        <begin position="30"/>
        <end position="72"/>
    </location>
</feature>
<dbReference type="PIRSF" id="PIRSF018266">
    <property type="entry name" value="FecR"/>
    <property type="match status" value="1"/>
</dbReference>
<evidence type="ECO:0000259" key="3">
    <source>
        <dbReference type="Pfam" id="PF04773"/>
    </source>
</evidence>
<evidence type="ECO:0000259" key="4">
    <source>
        <dbReference type="Pfam" id="PF16220"/>
    </source>
</evidence>
<dbReference type="Proteomes" id="UP000606044">
    <property type="component" value="Unassembled WGS sequence"/>
</dbReference>
<feature type="compositionally biased region" description="Low complexity" evidence="1">
    <location>
        <begin position="14"/>
        <end position="26"/>
    </location>
</feature>
<gene>
    <name evidence="5" type="ORF">GCM10007301_11130</name>
</gene>
<dbReference type="Pfam" id="PF16220">
    <property type="entry name" value="DUF4880"/>
    <property type="match status" value="1"/>
</dbReference>
<reference evidence="5" key="2">
    <citation type="submission" date="2020-09" db="EMBL/GenBank/DDBJ databases">
        <authorList>
            <person name="Sun Q."/>
            <person name="Sedlacek I."/>
        </authorList>
    </citation>
    <scope>NUCLEOTIDE SEQUENCE</scope>
    <source>
        <strain evidence="5">CCM 7897</strain>
    </source>
</reference>
<proteinExistence type="predicted"/>
<keyword evidence="2" id="KW-0472">Membrane</keyword>
<dbReference type="EMBL" id="BMCT01000001">
    <property type="protein sequence ID" value="GGF53470.1"/>
    <property type="molecule type" value="Genomic_DNA"/>
</dbReference>
<protein>
    <submittedName>
        <fullName evidence="5">Iron dicitrate transporter FecR</fullName>
    </submittedName>
</protein>
<keyword evidence="2" id="KW-1133">Transmembrane helix</keyword>
<sequence length="329" mass="35555">MQVPPAEPMPPAASAPSGPEEPSALSPVQQEALGWFVRLRDEAATPADHAAFAAWLAQGPDHAVAFQRAERLWQRFDLLDDTMREGRRQRRPSRRAVLSGAAGLLLAGGGLWWASRPGRFADYATDVGQRRSFALPDGSQVELGAYSALDVAFGSDLRRVTLHYGEAYFTVTEEAARPFVVEAGPGRTRALGTRFDVKRLDGHVTVAVDEHAVEVRVGGGAPVALETGYQVSYDRDGVGAVTAADAETVQAWRRDRLVFADVPLRRVLAELERYRRGSILLADQRLGDIPVTAVFDARQSDQALRSLADTLQLSMVGAPGFVTVILSGG</sequence>
<dbReference type="GO" id="GO:0016989">
    <property type="term" value="F:sigma factor antagonist activity"/>
    <property type="evidence" value="ECO:0007669"/>
    <property type="project" value="TreeGrafter"/>
</dbReference>
<dbReference type="Gene3D" id="2.60.120.1440">
    <property type="match status" value="1"/>
</dbReference>
<dbReference type="InterPro" id="IPR006860">
    <property type="entry name" value="FecR"/>
</dbReference>
<dbReference type="PANTHER" id="PTHR30273:SF2">
    <property type="entry name" value="PROTEIN FECR"/>
    <property type="match status" value="1"/>
</dbReference>
<dbReference type="Gene3D" id="3.55.50.30">
    <property type="match status" value="1"/>
</dbReference>
<evidence type="ECO:0000256" key="2">
    <source>
        <dbReference type="SAM" id="Phobius"/>
    </source>
</evidence>
<organism evidence="5 6">
    <name type="scientific">Azorhizobium oxalatiphilum</name>
    <dbReference type="NCBI Taxonomy" id="980631"/>
    <lineage>
        <taxon>Bacteria</taxon>
        <taxon>Pseudomonadati</taxon>
        <taxon>Pseudomonadota</taxon>
        <taxon>Alphaproteobacteria</taxon>
        <taxon>Hyphomicrobiales</taxon>
        <taxon>Xanthobacteraceae</taxon>
        <taxon>Azorhizobium</taxon>
    </lineage>
</organism>
<dbReference type="AlphaFoldDB" id="A0A917F7J0"/>
<keyword evidence="6" id="KW-1185">Reference proteome</keyword>
<feature type="transmembrane region" description="Helical" evidence="2">
    <location>
        <begin position="96"/>
        <end position="114"/>
    </location>
</feature>
<dbReference type="InterPro" id="IPR032623">
    <property type="entry name" value="FecR_N"/>
</dbReference>